<dbReference type="EMBL" id="JAMZIH010006296">
    <property type="protein sequence ID" value="KAJ1674072.1"/>
    <property type="molecule type" value="Genomic_DNA"/>
</dbReference>
<feature type="non-terminal residue" evidence="1">
    <location>
        <position position="295"/>
    </location>
</feature>
<evidence type="ECO:0000313" key="2">
    <source>
        <dbReference type="Proteomes" id="UP001145114"/>
    </source>
</evidence>
<reference evidence="1" key="1">
    <citation type="submission" date="2022-06" db="EMBL/GenBank/DDBJ databases">
        <title>Phylogenomic reconstructions and comparative analyses of Kickxellomycotina fungi.</title>
        <authorList>
            <person name="Reynolds N.K."/>
            <person name="Stajich J.E."/>
            <person name="Barry K."/>
            <person name="Grigoriev I.V."/>
            <person name="Crous P."/>
            <person name="Smith M.E."/>
        </authorList>
    </citation>
    <scope>NUCLEOTIDE SEQUENCE</scope>
    <source>
        <strain evidence="1">RSA 2271</strain>
    </source>
</reference>
<gene>
    <name evidence="1" type="primary">NPR2_1</name>
    <name evidence="1" type="ORF">EV182_004022</name>
</gene>
<protein>
    <submittedName>
        <fullName evidence="1">Nitrogen permease regulator 2</fullName>
    </submittedName>
</protein>
<comment type="caution">
    <text evidence="1">The sequence shown here is derived from an EMBL/GenBank/DDBJ whole genome shotgun (WGS) entry which is preliminary data.</text>
</comment>
<keyword evidence="2" id="KW-1185">Reference proteome</keyword>
<organism evidence="1 2">
    <name type="scientific">Spiromyces aspiralis</name>
    <dbReference type="NCBI Taxonomy" id="68401"/>
    <lineage>
        <taxon>Eukaryota</taxon>
        <taxon>Fungi</taxon>
        <taxon>Fungi incertae sedis</taxon>
        <taxon>Zoopagomycota</taxon>
        <taxon>Kickxellomycotina</taxon>
        <taxon>Kickxellomycetes</taxon>
        <taxon>Kickxellales</taxon>
        <taxon>Kickxellaceae</taxon>
        <taxon>Spiromyces</taxon>
    </lineage>
</organism>
<sequence>MHVKPEKQCEVDYPRLVGVFYTQFHNEHGPMVEFSVPENLVTRPLPRMFSQVAKPSSASNTGTPTRRVKTSESRGSATPSSRTTERAKRMTMSHDRTIAFATLTSQRDNPVVASTSKPTNYEQDTLEPTTTAPANSKSRSSRFPVVGSAIGGTKRQKQPLCYVTGDSLLRCVPPARRTIDFDEVSWLTLPRDDYRERTFTIYLSGYKIISCPISITGERWIYERNELIYCLCFVFESWADIRCYLPVVRRVVKLYKDLELMGGYLRGCEAKPILARLMEKMICDLNSYGECHIDM</sequence>
<accession>A0ACC1HD16</accession>
<evidence type="ECO:0000313" key="1">
    <source>
        <dbReference type="EMBL" id="KAJ1674072.1"/>
    </source>
</evidence>
<dbReference type="Proteomes" id="UP001145114">
    <property type="component" value="Unassembled WGS sequence"/>
</dbReference>
<proteinExistence type="predicted"/>
<name>A0ACC1HD16_9FUNG</name>